<name>A0A9X2IZ24_9NOCA</name>
<dbReference type="RefSeq" id="WP_251912127.1">
    <property type="nucleotide sequence ID" value="NZ_JAMRXG010000005.1"/>
</dbReference>
<proteinExistence type="predicted"/>
<keyword evidence="2" id="KW-1185">Reference proteome</keyword>
<dbReference type="Proteomes" id="UP001139157">
    <property type="component" value="Unassembled WGS sequence"/>
</dbReference>
<gene>
    <name evidence="1" type="ORF">NDR86_13500</name>
</gene>
<comment type="caution">
    <text evidence="1">The sequence shown here is derived from an EMBL/GenBank/DDBJ whole genome shotgun (WGS) entry which is preliminary data.</text>
</comment>
<organism evidence="1 2">
    <name type="scientific">Nocardia pulmonis</name>
    <dbReference type="NCBI Taxonomy" id="2951408"/>
    <lineage>
        <taxon>Bacteria</taxon>
        <taxon>Bacillati</taxon>
        <taxon>Actinomycetota</taxon>
        <taxon>Actinomycetes</taxon>
        <taxon>Mycobacteriales</taxon>
        <taxon>Nocardiaceae</taxon>
        <taxon>Nocardia</taxon>
    </lineage>
</organism>
<sequence>MIDGVHEGSFEPNRPASYNKDEVDAFIDLVEQEMARVVDENHDLKAIVTDQAAVIAQLRAELGKG</sequence>
<evidence type="ECO:0000313" key="2">
    <source>
        <dbReference type="Proteomes" id="UP001139157"/>
    </source>
</evidence>
<reference evidence="1" key="1">
    <citation type="submission" date="2022-06" db="EMBL/GenBank/DDBJ databases">
        <title>Novel species in genus nocardia.</title>
        <authorList>
            <person name="Li F."/>
        </authorList>
    </citation>
    <scope>NUCLEOTIDE SEQUENCE</scope>
    <source>
        <strain evidence="1">CDC141</strain>
    </source>
</reference>
<dbReference type="EMBL" id="JAMRXG010000005">
    <property type="protein sequence ID" value="MCM6774491.1"/>
    <property type="molecule type" value="Genomic_DNA"/>
</dbReference>
<evidence type="ECO:0000313" key="1">
    <source>
        <dbReference type="EMBL" id="MCM6774491.1"/>
    </source>
</evidence>
<dbReference type="AlphaFoldDB" id="A0A9X2IZ24"/>
<protein>
    <submittedName>
        <fullName evidence="1">DivIVA domain-containing protein</fullName>
    </submittedName>
</protein>
<accession>A0A9X2IZ24</accession>
<dbReference type="Gene3D" id="6.10.250.660">
    <property type="match status" value="1"/>
</dbReference>